<dbReference type="GO" id="GO:0008360">
    <property type="term" value="P:regulation of cell shape"/>
    <property type="evidence" value="ECO:0007669"/>
    <property type="project" value="UniProtKB-UniRule"/>
</dbReference>
<comment type="subcellular location">
    <subcellularLocation>
        <location evidence="2">Cytoplasm</location>
    </subcellularLocation>
</comment>
<evidence type="ECO:0000313" key="4">
    <source>
        <dbReference type="EMBL" id="MBJ7609042.1"/>
    </source>
</evidence>
<evidence type="ECO:0000313" key="5">
    <source>
        <dbReference type="Proteomes" id="UP000614410"/>
    </source>
</evidence>
<dbReference type="AlphaFoldDB" id="A0A934KJS9"/>
<dbReference type="SUPFAM" id="SSF142338">
    <property type="entry name" value="CofD-like"/>
    <property type="match status" value="1"/>
</dbReference>
<dbReference type="Proteomes" id="UP000614410">
    <property type="component" value="Unassembled WGS sequence"/>
</dbReference>
<dbReference type="Pfam" id="PF01933">
    <property type="entry name" value="CofD"/>
    <property type="match status" value="1"/>
</dbReference>
<keyword evidence="3" id="KW-0812">Transmembrane</keyword>
<accession>A0A934KJS9</accession>
<gene>
    <name evidence="4" type="ORF">JF887_06380</name>
</gene>
<evidence type="ECO:0000256" key="2">
    <source>
        <dbReference type="HAMAP-Rule" id="MF_00973"/>
    </source>
</evidence>
<keyword evidence="1 2" id="KW-0963">Cytoplasm</keyword>
<dbReference type="InterPro" id="IPR010119">
    <property type="entry name" value="Gluconeogen_factor"/>
</dbReference>
<protein>
    <recommendedName>
        <fullName evidence="2">Putative gluconeogenesis factor</fullName>
    </recommendedName>
</protein>
<keyword evidence="3" id="KW-1133">Transmembrane helix</keyword>
<evidence type="ECO:0000256" key="1">
    <source>
        <dbReference type="ARBA" id="ARBA00022490"/>
    </source>
</evidence>
<dbReference type="GO" id="GO:0043743">
    <property type="term" value="F:LPPG:FO 2-phospho-L-lactate transferase activity"/>
    <property type="evidence" value="ECO:0007669"/>
    <property type="project" value="InterPro"/>
</dbReference>
<dbReference type="InterPro" id="IPR038136">
    <property type="entry name" value="CofD-like_dom_sf"/>
</dbReference>
<evidence type="ECO:0000256" key="3">
    <source>
        <dbReference type="SAM" id="Phobius"/>
    </source>
</evidence>
<dbReference type="InterPro" id="IPR002882">
    <property type="entry name" value="CofD"/>
</dbReference>
<sequence length="431" mass="46879">MKLFHPSPSMMRWFMPGLQIKRWLLLLFASIVMLSLAVGYLLRDIYSSNVRFPSSVQTVTLQFLPRGVRAALFGVVGIGILLLCFYKLGQSLLGPFMRVANSGERRNLIEHLYAHRQLSKGPRVVALGGGTGLSTLLRGIKKYTGNIVAIVTVADDGGSSGRLRAEYRVLPPGDFRQCLTALAETEPLMTQLFQHRFTGEGSLGGHSFGNLFIMAMAEITGDFEHALRESGRVLAVRGTIVPSTLNDVVLCATSGDEVRVGESHVPYGAERIDRVFLQPEAPPINPEAEAAILDAELVIVGPGSLYTSILPNLLVDGMVEVLRATPAVKVYICNVASQPGETMGYTVSEHLTAIEDHVGGNLFDYVIVNSNLAPALPASAQAAGTSRILFDRDEASRKPVHYILADVVSPAVSSHHDPEKLARVIMKRIWR</sequence>
<comment type="similarity">
    <text evidence="2">Belongs to the gluconeogenesis factor family.</text>
</comment>
<comment type="function">
    <text evidence="2">Required for morphogenesis under gluconeogenic growth conditions.</text>
</comment>
<organism evidence="4 5">
    <name type="scientific">Candidatus Amunia macphersoniae</name>
    <dbReference type="NCBI Taxonomy" id="3127014"/>
    <lineage>
        <taxon>Bacteria</taxon>
        <taxon>Bacillati</taxon>
        <taxon>Candidatus Dormiibacterota</taxon>
        <taxon>Candidatus Dormibacteria</taxon>
        <taxon>Candidatus Aeolococcales</taxon>
        <taxon>Candidatus Aeolococcaceae</taxon>
        <taxon>Candidatus Amunia</taxon>
    </lineage>
</organism>
<dbReference type="NCBIfam" id="TIGR01826">
    <property type="entry name" value="CofD_related"/>
    <property type="match status" value="1"/>
</dbReference>
<dbReference type="GO" id="GO:0005737">
    <property type="term" value="C:cytoplasm"/>
    <property type="evidence" value="ECO:0007669"/>
    <property type="project" value="UniProtKB-SubCell"/>
</dbReference>
<dbReference type="PANTHER" id="PTHR30135:SF3">
    <property type="entry name" value="GLUCONEOGENESIS FACTOR-RELATED"/>
    <property type="match status" value="1"/>
</dbReference>
<reference evidence="4 5" key="1">
    <citation type="submission" date="2020-10" db="EMBL/GenBank/DDBJ databases">
        <title>Ca. Dormibacterota MAGs.</title>
        <authorList>
            <person name="Montgomery K."/>
        </authorList>
    </citation>
    <scope>NUCLEOTIDE SEQUENCE [LARGE SCALE GENOMIC DNA]</scope>
    <source>
        <strain evidence="4">Mitchell_Peninsula_5</strain>
    </source>
</reference>
<feature type="transmembrane region" description="Helical" evidence="3">
    <location>
        <begin position="67"/>
        <end position="88"/>
    </location>
</feature>
<dbReference type="CDD" id="cd07187">
    <property type="entry name" value="YvcK_like"/>
    <property type="match status" value="1"/>
</dbReference>
<dbReference type="EMBL" id="JAEKNN010000028">
    <property type="protein sequence ID" value="MBJ7609042.1"/>
    <property type="molecule type" value="Genomic_DNA"/>
</dbReference>
<dbReference type="PANTHER" id="PTHR30135">
    <property type="entry name" value="UNCHARACTERIZED PROTEIN YVCK-RELATED"/>
    <property type="match status" value="1"/>
</dbReference>
<keyword evidence="3" id="KW-0472">Membrane</keyword>
<dbReference type="Gene3D" id="3.40.50.10680">
    <property type="entry name" value="CofD-like domains"/>
    <property type="match status" value="1"/>
</dbReference>
<dbReference type="HAMAP" id="MF_00973">
    <property type="entry name" value="Gluconeogen_factor"/>
    <property type="match status" value="1"/>
</dbReference>
<name>A0A934KJS9_9BACT</name>
<comment type="caution">
    <text evidence="4">The sequence shown here is derived from an EMBL/GenBank/DDBJ whole genome shotgun (WGS) entry which is preliminary data.</text>
</comment>
<proteinExistence type="inferred from homology"/>